<dbReference type="Proteomes" id="UP000836387">
    <property type="component" value="Unassembled WGS sequence"/>
</dbReference>
<accession>A0ACA9UBP2</accession>
<keyword evidence="2" id="KW-1185">Reference proteome</keyword>
<evidence type="ECO:0000313" key="2">
    <source>
        <dbReference type="Proteomes" id="UP000836387"/>
    </source>
</evidence>
<protein>
    <submittedName>
        <fullName evidence="1">Uncharacterized protein</fullName>
    </submittedName>
</protein>
<organism evidence="1 2">
    <name type="scientific">Clonostachys rosea f. rosea IK726</name>
    <dbReference type="NCBI Taxonomy" id="1349383"/>
    <lineage>
        <taxon>Eukaryota</taxon>
        <taxon>Fungi</taxon>
        <taxon>Dikarya</taxon>
        <taxon>Ascomycota</taxon>
        <taxon>Pezizomycotina</taxon>
        <taxon>Sordariomycetes</taxon>
        <taxon>Hypocreomycetidae</taxon>
        <taxon>Hypocreales</taxon>
        <taxon>Bionectriaceae</taxon>
        <taxon>Clonostachys</taxon>
    </lineage>
</organism>
<dbReference type="EMBL" id="CADEHS020000188">
    <property type="protein sequence ID" value="CAG9950646.1"/>
    <property type="molecule type" value="Genomic_DNA"/>
</dbReference>
<comment type="caution">
    <text evidence="1">The sequence shown here is derived from an EMBL/GenBank/DDBJ whole genome shotgun (WGS) entry which is preliminary data.</text>
</comment>
<reference evidence="1" key="2">
    <citation type="submission" date="2021-10" db="EMBL/GenBank/DDBJ databases">
        <authorList>
            <person name="Piombo E."/>
        </authorList>
    </citation>
    <scope>NUCLEOTIDE SEQUENCE</scope>
</reference>
<proteinExistence type="predicted"/>
<reference evidence="1" key="1">
    <citation type="submission" date="2020-04" db="EMBL/GenBank/DDBJ databases">
        <authorList>
            <person name="Broberg M."/>
        </authorList>
    </citation>
    <scope>NUCLEOTIDE SEQUENCE</scope>
</reference>
<evidence type="ECO:0000313" key="1">
    <source>
        <dbReference type="EMBL" id="CAG9950646.1"/>
    </source>
</evidence>
<sequence>MTNSSSTIAANADTAESRRRGPPVNNGALSLWQQSARSYSNLEANRNSILPSESNYVIIGSGIASGLLTYELIQAGVSGEDILLLEAREAASGASSRNPGHILANERVVLEKVNQFVRQHNVPCDFNYTVKHYTGEEAAKKTRIAGVVESYEWPAGSSHPAKLAQWLLDTVIEKGVRLYTHCPVVRVTEDRSSGKNPSISSPLWDVHTPRGTNRTAKVVYCTNGFTGHLLPHLAPHLFHILPAS</sequence>
<name>A0ACA9UBP2_BIOOC</name>
<gene>
    <name evidence="1" type="ORF">CRV2_00016907</name>
</gene>